<organism evidence="10 11">
    <name type="scientific">Streptomyces cellulosae</name>
    <dbReference type="NCBI Taxonomy" id="1968"/>
    <lineage>
        <taxon>Bacteria</taxon>
        <taxon>Bacillati</taxon>
        <taxon>Actinomycetota</taxon>
        <taxon>Actinomycetes</taxon>
        <taxon>Kitasatosporales</taxon>
        <taxon>Streptomycetaceae</taxon>
        <taxon>Streptomyces</taxon>
    </lineage>
</organism>
<evidence type="ECO:0000256" key="1">
    <source>
        <dbReference type="ARBA" id="ARBA00004651"/>
    </source>
</evidence>
<dbReference type="SMART" id="SM00387">
    <property type="entry name" value="HATPase_c"/>
    <property type="match status" value="1"/>
</dbReference>
<dbReference type="InterPro" id="IPR003594">
    <property type="entry name" value="HATPase_dom"/>
</dbReference>
<dbReference type="RefSeq" id="WP_398659456.1">
    <property type="nucleotide sequence ID" value="NZ_JBITDC010000013.1"/>
</dbReference>
<gene>
    <name evidence="10" type="ORF">ACIA8P_30540</name>
</gene>
<keyword evidence="7" id="KW-0902">Two-component regulatory system</keyword>
<dbReference type="Pfam" id="PF02518">
    <property type="entry name" value="HATPase_c"/>
    <property type="match status" value="1"/>
</dbReference>
<dbReference type="PANTHER" id="PTHR24421:SF37">
    <property type="entry name" value="SENSOR HISTIDINE KINASE NARS"/>
    <property type="match status" value="1"/>
</dbReference>
<keyword evidence="3" id="KW-0808">Transferase</keyword>
<evidence type="ECO:0000313" key="10">
    <source>
        <dbReference type="EMBL" id="MFI5678948.1"/>
    </source>
</evidence>
<evidence type="ECO:0000256" key="3">
    <source>
        <dbReference type="ARBA" id="ARBA00022679"/>
    </source>
</evidence>
<dbReference type="InterPro" id="IPR036890">
    <property type="entry name" value="HATPase_C_sf"/>
</dbReference>
<proteinExistence type="predicted"/>
<keyword evidence="8" id="KW-0472">Membrane</keyword>
<dbReference type="Proteomes" id="UP001612415">
    <property type="component" value="Unassembled WGS sequence"/>
</dbReference>
<dbReference type="InterPro" id="IPR011712">
    <property type="entry name" value="Sig_transdc_His_kin_sub3_dim/P"/>
</dbReference>
<accession>A0ABW7YC90</accession>
<comment type="caution">
    <text evidence="10">The sequence shown here is derived from an EMBL/GenBank/DDBJ whole genome shotgun (WGS) entry which is preliminary data.</text>
</comment>
<keyword evidence="11" id="KW-1185">Reference proteome</keyword>
<evidence type="ECO:0000256" key="4">
    <source>
        <dbReference type="ARBA" id="ARBA00022692"/>
    </source>
</evidence>
<name>A0ABW7YC90_STRCE</name>
<keyword evidence="5 10" id="KW-0418">Kinase</keyword>
<dbReference type="PANTHER" id="PTHR24421">
    <property type="entry name" value="NITRATE/NITRITE SENSOR PROTEIN NARX-RELATED"/>
    <property type="match status" value="1"/>
</dbReference>
<keyword evidence="2" id="KW-1003">Cell membrane</keyword>
<dbReference type="GO" id="GO:0016301">
    <property type="term" value="F:kinase activity"/>
    <property type="evidence" value="ECO:0007669"/>
    <property type="project" value="UniProtKB-KW"/>
</dbReference>
<evidence type="ECO:0000259" key="9">
    <source>
        <dbReference type="SMART" id="SM00387"/>
    </source>
</evidence>
<comment type="subcellular location">
    <subcellularLocation>
        <location evidence="1">Cell membrane</location>
        <topology evidence="1">Multi-pass membrane protein</topology>
    </subcellularLocation>
</comment>
<dbReference type="Gene3D" id="3.30.565.10">
    <property type="entry name" value="Histidine kinase-like ATPase, C-terminal domain"/>
    <property type="match status" value="1"/>
</dbReference>
<keyword evidence="4" id="KW-0812">Transmembrane</keyword>
<keyword evidence="6" id="KW-1133">Transmembrane helix</keyword>
<feature type="domain" description="Histidine kinase/HSP90-like ATPase" evidence="9">
    <location>
        <begin position="141"/>
        <end position="233"/>
    </location>
</feature>
<protein>
    <submittedName>
        <fullName evidence="10">Sensor histidine kinase</fullName>
    </submittedName>
</protein>
<evidence type="ECO:0000256" key="2">
    <source>
        <dbReference type="ARBA" id="ARBA00022475"/>
    </source>
</evidence>
<evidence type="ECO:0000256" key="8">
    <source>
        <dbReference type="ARBA" id="ARBA00023136"/>
    </source>
</evidence>
<dbReference type="EMBL" id="JBITDC010000013">
    <property type="protein sequence ID" value="MFI5678948.1"/>
    <property type="molecule type" value="Genomic_DNA"/>
</dbReference>
<dbReference type="SUPFAM" id="SSF55874">
    <property type="entry name" value="ATPase domain of HSP90 chaperone/DNA topoisomerase II/histidine kinase"/>
    <property type="match status" value="1"/>
</dbReference>
<sequence length="240" mass="26239">MQPVNVPWIAGPSLSFTGPWARVTEMYAEQLLWIRRNERRRIARELHDTTAHALGVAEQSLELHRLLAESDPERAQQRLELAEQSVREALKSVLDIGTELRLASQDKELGEALDDYLARTAPTDVKTELTTSGPLHELPRSIADEVYLIVREAAHNAFLHAEPRHLTIDVGIADGVLTARVDDDGTGFDPEVTAHHGGGLLSMSERAELIGARLRVRSRAAGTAVELRLPVAAGTGGAMT</sequence>
<evidence type="ECO:0000313" key="11">
    <source>
        <dbReference type="Proteomes" id="UP001612415"/>
    </source>
</evidence>
<dbReference type="CDD" id="cd16917">
    <property type="entry name" value="HATPase_UhpB-NarQ-NarX-like"/>
    <property type="match status" value="1"/>
</dbReference>
<dbReference type="Gene3D" id="1.20.5.1930">
    <property type="match status" value="1"/>
</dbReference>
<dbReference type="InterPro" id="IPR050482">
    <property type="entry name" value="Sensor_HK_TwoCompSys"/>
</dbReference>
<evidence type="ECO:0000256" key="7">
    <source>
        <dbReference type="ARBA" id="ARBA00023012"/>
    </source>
</evidence>
<evidence type="ECO:0000256" key="6">
    <source>
        <dbReference type="ARBA" id="ARBA00022989"/>
    </source>
</evidence>
<reference evidence="10 11" key="1">
    <citation type="submission" date="2024-10" db="EMBL/GenBank/DDBJ databases">
        <title>The Natural Products Discovery Center: Release of the First 8490 Sequenced Strains for Exploring Actinobacteria Biosynthetic Diversity.</title>
        <authorList>
            <person name="Kalkreuter E."/>
            <person name="Kautsar S.A."/>
            <person name="Yang D."/>
            <person name="Bader C.D."/>
            <person name="Teijaro C.N."/>
            <person name="Fluegel L."/>
            <person name="Davis C.M."/>
            <person name="Simpson J.R."/>
            <person name="Lauterbach L."/>
            <person name="Steele A.D."/>
            <person name="Gui C."/>
            <person name="Meng S."/>
            <person name="Li G."/>
            <person name="Viehrig K."/>
            <person name="Ye F."/>
            <person name="Su P."/>
            <person name="Kiefer A.F."/>
            <person name="Nichols A."/>
            <person name="Cepeda A.J."/>
            <person name="Yan W."/>
            <person name="Fan B."/>
            <person name="Jiang Y."/>
            <person name="Adhikari A."/>
            <person name="Zheng C.-J."/>
            <person name="Schuster L."/>
            <person name="Cowan T.M."/>
            <person name="Smanski M.J."/>
            <person name="Chevrette M.G."/>
            <person name="De Carvalho L.P.S."/>
            <person name="Shen B."/>
        </authorList>
    </citation>
    <scope>NUCLEOTIDE SEQUENCE [LARGE SCALE GENOMIC DNA]</scope>
    <source>
        <strain evidence="10 11">NPDC051599</strain>
    </source>
</reference>
<evidence type="ECO:0000256" key="5">
    <source>
        <dbReference type="ARBA" id="ARBA00022777"/>
    </source>
</evidence>
<dbReference type="Pfam" id="PF07730">
    <property type="entry name" value="HisKA_3"/>
    <property type="match status" value="1"/>
</dbReference>